<accession>A0AAW8NFR9</accession>
<name>A0AAW8NFR9_PSEOX</name>
<sequence>MGELIQLHDREREEPTKSLSLELRLEARKLDGYQELGPTDLVAKAEHYLELEQTDLTPRQRQDVESILSHVLGEMELRDAEGVRR</sequence>
<proteinExistence type="predicted"/>
<organism evidence="1 2">
    <name type="scientific">Pseudarthrobacter oxydans</name>
    <name type="common">Arthrobacter oxydans</name>
    <dbReference type="NCBI Taxonomy" id="1671"/>
    <lineage>
        <taxon>Bacteria</taxon>
        <taxon>Bacillati</taxon>
        <taxon>Actinomycetota</taxon>
        <taxon>Actinomycetes</taxon>
        <taxon>Micrococcales</taxon>
        <taxon>Micrococcaceae</taxon>
        <taxon>Pseudarthrobacter</taxon>
    </lineage>
</organism>
<evidence type="ECO:0000313" key="1">
    <source>
        <dbReference type="EMBL" id="MDR7165424.1"/>
    </source>
</evidence>
<dbReference type="GeneID" id="97424025"/>
<comment type="caution">
    <text evidence="1">The sequence shown here is derived from an EMBL/GenBank/DDBJ whole genome shotgun (WGS) entry which is preliminary data.</text>
</comment>
<dbReference type="Proteomes" id="UP001262032">
    <property type="component" value="Unassembled WGS sequence"/>
</dbReference>
<evidence type="ECO:0000313" key="2">
    <source>
        <dbReference type="Proteomes" id="UP001262032"/>
    </source>
</evidence>
<reference evidence="1" key="1">
    <citation type="submission" date="2023-07" db="EMBL/GenBank/DDBJ databases">
        <title>Sorghum-associated microbial communities from plants grown in Nebraska, USA.</title>
        <authorList>
            <person name="Schachtman D."/>
        </authorList>
    </citation>
    <scope>NUCLEOTIDE SEQUENCE</scope>
    <source>
        <strain evidence="1">BE261</strain>
    </source>
</reference>
<dbReference type="AlphaFoldDB" id="A0AAW8NFR9"/>
<dbReference type="RefSeq" id="WP_310113840.1">
    <property type="nucleotide sequence ID" value="NZ_JAVDTN010000015.1"/>
</dbReference>
<protein>
    <submittedName>
        <fullName evidence="1">Uncharacterized protein</fullName>
    </submittedName>
</protein>
<dbReference type="EMBL" id="JAVDWN010000015">
    <property type="protein sequence ID" value="MDR7165424.1"/>
    <property type="molecule type" value="Genomic_DNA"/>
</dbReference>
<gene>
    <name evidence="1" type="ORF">J2X12_003473</name>
</gene>